<gene>
    <name evidence="2" type="ORF">E4L96_14735</name>
</gene>
<evidence type="ECO:0000313" key="3">
    <source>
        <dbReference type="Proteomes" id="UP000298438"/>
    </source>
</evidence>
<keyword evidence="1" id="KW-0472">Membrane</keyword>
<sequence length="175" mass="19075">MRYIPALRALVLLLAVVQAVYFLLAWLLPEVGHVGPVNVEFYPKALEASEVVALPATLRWSGTAIALPPLLVMWYALWRLDALLCAFAAGRMFALATIGHLKGFAGAMLAALALSIIEPAVRGLAWRHLQDATVHVRIGISTEELSVVLVCGLFYVIAAMMHEGRRLAEENEGFV</sequence>
<evidence type="ECO:0000256" key="1">
    <source>
        <dbReference type="SAM" id="Phobius"/>
    </source>
</evidence>
<keyword evidence="3" id="KW-1185">Reference proteome</keyword>
<dbReference type="EMBL" id="SPVF01000186">
    <property type="protein sequence ID" value="TFW17379.1"/>
    <property type="molecule type" value="Genomic_DNA"/>
</dbReference>
<reference evidence="2 3" key="1">
    <citation type="submission" date="2019-03" db="EMBL/GenBank/DDBJ databases">
        <title>Draft Genome Sequence of Massilia arenosa sp. nov., a Novel Massilia Species Isolated from a Sandy-loam Maize Soil.</title>
        <authorList>
            <person name="Raths R."/>
            <person name="Peta V."/>
            <person name="Bucking H."/>
        </authorList>
    </citation>
    <scope>NUCLEOTIDE SEQUENCE [LARGE SCALE GENOMIC DNA]</scope>
    <source>
        <strain evidence="2 3">MC02</strain>
    </source>
</reference>
<dbReference type="Proteomes" id="UP000298438">
    <property type="component" value="Unassembled WGS sequence"/>
</dbReference>
<dbReference type="AlphaFoldDB" id="A0A4Y9SB29"/>
<feature type="transmembrane region" description="Helical" evidence="1">
    <location>
        <begin position="137"/>
        <end position="158"/>
    </location>
</feature>
<dbReference type="RefSeq" id="WP_135207981.1">
    <property type="nucleotide sequence ID" value="NZ_SPVF01000186.1"/>
</dbReference>
<dbReference type="OrthoDB" id="6064805at2"/>
<feature type="transmembrane region" description="Helical" evidence="1">
    <location>
        <begin position="7"/>
        <end position="28"/>
    </location>
</feature>
<evidence type="ECO:0000313" key="2">
    <source>
        <dbReference type="EMBL" id="TFW17379.1"/>
    </source>
</evidence>
<organism evidence="2 3">
    <name type="scientific">Zemynaea arenosa</name>
    <dbReference type="NCBI Taxonomy" id="2561931"/>
    <lineage>
        <taxon>Bacteria</taxon>
        <taxon>Pseudomonadati</taxon>
        <taxon>Pseudomonadota</taxon>
        <taxon>Betaproteobacteria</taxon>
        <taxon>Burkholderiales</taxon>
        <taxon>Oxalobacteraceae</taxon>
        <taxon>Telluria group</taxon>
        <taxon>Zemynaea</taxon>
    </lineage>
</organism>
<comment type="caution">
    <text evidence="2">The sequence shown here is derived from an EMBL/GenBank/DDBJ whole genome shotgun (WGS) entry which is preliminary data.</text>
</comment>
<name>A0A4Y9SB29_9BURK</name>
<feature type="transmembrane region" description="Helical" evidence="1">
    <location>
        <begin position="60"/>
        <end position="80"/>
    </location>
</feature>
<accession>A0A4Y9SB29</accession>
<keyword evidence="1" id="KW-0812">Transmembrane</keyword>
<keyword evidence="1" id="KW-1133">Transmembrane helix</keyword>
<protein>
    <submittedName>
        <fullName evidence="2">DUF2975 domain-containing protein</fullName>
    </submittedName>
</protein>
<proteinExistence type="predicted"/>
<feature type="transmembrane region" description="Helical" evidence="1">
    <location>
        <begin position="92"/>
        <end position="117"/>
    </location>
</feature>